<keyword evidence="1" id="KW-0812">Transmembrane</keyword>
<evidence type="ECO:0000313" key="2">
    <source>
        <dbReference type="EMBL" id="RIW37709.1"/>
    </source>
</evidence>
<dbReference type="AlphaFoldDB" id="A0A3A1R542"/>
<keyword evidence="3" id="KW-1185">Reference proteome</keyword>
<organism evidence="2 3">
    <name type="scientific">Bacillus salacetis</name>
    <dbReference type="NCBI Taxonomy" id="2315464"/>
    <lineage>
        <taxon>Bacteria</taxon>
        <taxon>Bacillati</taxon>
        <taxon>Bacillota</taxon>
        <taxon>Bacilli</taxon>
        <taxon>Bacillales</taxon>
        <taxon>Bacillaceae</taxon>
        <taxon>Bacillus</taxon>
    </lineage>
</organism>
<dbReference type="EMBL" id="QXIR01000003">
    <property type="protein sequence ID" value="RIW37709.1"/>
    <property type="molecule type" value="Genomic_DNA"/>
</dbReference>
<comment type="caution">
    <text evidence="2">The sequence shown here is derived from an EMBL/GenBank/DDBJ whole genome shotgun (WGS) entry which is preliminary data.</text>
</comment>
<evidence type="ECO:0000313" key="3">
    <source>
        <dbReference type="Proteomes" id="UP000265801"/>
    </source>
</evidence>
<protein>
    <submittedName>
        <fullName evidence="2">Uncharacterized protein</fullName>
    </submittedName>
</protein>
<feature type="transmembrane region" description="Helical" evidence="1">
    <location>
        <begin position="12"/>
        <end position="32"/>
    </location>
</feature>
<sequence>MLDNQRGNTLITVMITSLVVITLGMAVLSASIGGAKRTEVRETDIDITYDGLRLVDEMTADLSAKLSLDSFKIQNISAAGLTAKLSTYFTSRQSQLSAGDSISCVNVVDVTSDTPKYLISGVENQCLGDTISGLQTFGIDPARQLTRVLEFVVAVETPENQEGTVSRTIRKRVILSPLPGFLKYAAGAEEETILNGSPNIAGNVFGKKVTIDKNAHYQLTDGNDKEIETPYSSIFGDIYIDSSKAKYIEVMDYLTADKFYHNRLPQLKNDSQFIEVEFEKTINEQINVIQQEQGFTQTSTLEELPDELVRSIKNAYSFTPASFPGSPALESLDGLLDEDLVSQVDSLSYKLIDRSTDSNIQVPGDLVISSVSSNLNFPGKIIADGDIYIIGNQNIALNDVIATGDIHLINLNGAMTVKGDIISGGSINIQGNSNFLFKKDTLTNETGYMLAGTSLNIESLDSASTIIGNIIAGGQLFIQGNSNEGDLPEDDEVIFDSVIYSGGEAFISNLNISGSEENTKQLILLAGGKLTMTRMNEYKNFVQSEEGDDFNGIVRDTSIKPLKAFFYTNEMAELYGVGSLFHIDGGVFAHHTLKINAIRGEISNIREADLYSTKIDQDLHYSRFNINYNRDILLQKIDALPKTESLSLFSDEVSVQ</sequence>
<dbReference type="OrthoDB" id="2349072at2"/>
<dbReference type="RefSeq" id="WP_119545589.1">
    <property type="nucleotide sequence ID" value="NZ_QXIR01000003.1"/>
</dbReference>
<dbReference type="Proteomes" id="UP000265801">
    <property type="component" value="Unassembled WGS sequence"/>
</dbReference>
<proteinExistence type="predicted"/>
<name>A0A3A1R542_9BACI</name>
<keyword evidence="1" id="KW-1133">Transmembrane helix</keyword>
<gene>
    <name evidence="2" type="ORF">D3H55_03840</name>
</gene>
<keyword evidence="1" id="KW-0472">Membrane</keyword>
<evidence type="ECO:0000256" key="1">
    <source>
        <dbReference type="SAM" id="Phobius"/>
    </source>
</evidence>
<accession>A0A3A1R542</accession>
<reference evidence="2 3" key="1">
    <citation type="submission" date="2018-09" db="EMBL/GenBank/DDBJ databases">
        <title>Bacillus saliacetes sp. nov., isolated from Thai shrimp paste (Ka-pi).</title>
        <authorList>
            <person name="Daroonpunt R."/>
            <person name="Tanasupawat S."/>
            <person name="Yiamsombut S."/>
        </authorList>
    </citation>
    <scope>NUCLEOTIDE SEQUENCE [LARGE SCALE GENOMIC DNA]</scope>
    <source>
        <strain evidence="2 3">SKP7-4</strain>
    </source>
</reference>